<dbReference type="STRING" id="158500.BES08_05110"/>
<reference evidence="2 3" key="1">
    <citation type="submission" date="2014-03" db="EMBL/GenBank/DDBJ databases">
        <title>Whole genome sequence of Novosphingobium resinovorum KF1.</title>
        <authorList>
            <person name="Gan H.M."/>
            <person name="Gan H.Y."/>
            <person name="Chew T.H."/>
            <person name="Savka M.A."/>
        </authorList>
    </citation>
    <scope>NUCLEOTIDE SEQUENCE [LARGE SCALE GENOMIC DNA]</scope>
    <source>
        <strain evidence="2 3">KF1</strain>
    </source>
</reference>
<organism evidence="2 3">
    <name type="scientific">Novosphingobium resinovorum</name>
    <dbReference type="NCBI Taxonomy" id="158500"/>
    <lineage>
        <taxon>Bacteria</taxon>
        <taxon>Pseudomonadati</taxon>
        <taxon>Pseudomonadota</taxon>
        <taxon>Alphaproteobacteria</taxon>
        <taxon>Sphingomonadales</taxon>
        <taxon>Sphingomonadaceae</taxon>
        <taxon>Novosphingobium</taxon>
    </lineage>
</organism>
<accession>A0A031K3X2</accession>
<dbReference type="NCBIfam" id="TIGR03019">
    <property type="entry name" value="pepcterm_femAB"/>
    <property type="match status" value="1"/>
</dbReference>
<comment type="caution">
    <text evidence="2">The sequence shown here is derived from an EMBL/GenBank/DDBJ whole genome shotgun (WGS) entry which is preliminary data.</text>
</comment>
<dbReference type="InterPro" id="IPR050644">
    <property type="entry name" value="PG_Glycine_Bridge_Synth"/>
</dbReference>
<dbReference type="InterPro" id="IPR038740">
    <property type="entry name" value="BioF2-like_GNAT_dom"/>
</dbReference>
<dbReference type="InterPro" id="IPR016181">
    <property type="entry name" value="Acyl_CoA_acyltransferase"/>
</dbReference>
<sequence>MNAPFVPLTAQVRLVDLTDPGEVARLEGFVARHPQGTPFHRPAWFVSVAKATGNRPLALVQEKGGEIVAFLPLDAIHSPVFGRLLASTGFAVGGGLLATGDADTTAVFAAVEELALRLTCPTIELRGGVLPPAGEGWALKTRSHANFARPLAADDEAQLLDIPRKQRAEVRRSLGMDLTIEVGTAEADRAAHYAVFCESYRNLGTPVFPRALLDAVIDGFGDAADILTVRHQGVPVASVISVYHQGAVMPYWGGGTWDARRLRANDRMYYELMLHARRRGCTVFDFGRSKTESGAYHFKRNWGFEPEPLTYATWTAPGCARRDADPTSGKLSLQIKVWQRLPLAVANRLGPLIARGIG</sequence>
<dbReference type="InterPro" id="IPR017469">
    <property type="entry name" value="PEP-CTERM_FemAB-rel"/>
</dbReference>
<evidence type="ECO:0000259" key="1">
    <source>
        <dbReference type="Pfam" id="PF13480"/>
    </source>
</evidence>
<feature type="domain" description="BioF2-like acetyltransferase" evidence="1">
    <location>
        <begin position="165"/>
        <end position="300"/>
    </location>
</feature>
<dbReference type="eggNOG" id="COG2348">
    <property type="taxonomic scope" value="Bacteria"/>
</dbReference>
<dbReference type="PATRIC" id="fig|158500.4.peg.1437"/>
<dbReference type="RefSeq" id="WP_036524424.1">
    <property type="nucleotide sequence ID" value="NZ_JFYZ01000003.1"/>
</dbReference>
<dbReference type="PANTHER" id="PTHR36174:SF1">
    <property type="entry name" value="LIPID II:GLYCINE GLYCYLTRANSFERASE"/>
    <property type="match status" value="1"/>
</dbReference>
<gene>
    <name evidence="2" type="ORF">BV97_01402</name>
</gene>
<dbReference type="Pfam" id="PF13480">
    <property type="entry name" value="Acetyltransf_6"/>
    <property type="match status" value="1"/>
</dbReference>
<evidence type="ECO:0000313" key="3">
    <source>
        <dbReference type="Proteomes" id="UP000024329"/>
    </source>
</evidence>
<proteinExistence type="predicted"/>
<name>A0A031K3X2_9SPHN</name>
<dbReference type="AlphaFoldDB" id="A0A031K3X2"/>
<evidence type="ECO:0000313" key="2">
    <source>
        <dbReference type="EMBL" id="EZP83292.1"/>
    </source>
</evidence>
<dbReference type="SUPFAM" id="SSF55729">
    <property type="entry name" value="Acyl-CoA N-acyltransferases (Nat)"/>
    <property type="match status" value="1"/>
</dbReference>
<protein>
    <submittedName>
        <fullName evidence="2">FemAB-related protein, PEP-CTERM system-associated</fullName>
    </submittedName>
</protein>
<dbReference type="Gene3D" id="3.40.630.30">
    <property type="match status" value="1"/>
</dbReference>
<dbReference type="Proteomes" id="UP000024329">
    <property type="component" value="Unassembled WGS sequence"/>
</dbReference>
<dbReference type="EMBL" id="JFYZ01000003">
    <property type="protein sequence ID" value="EZP83292.1"/>
    <property type="molecule type" value="Genomic_DNA"/>
</dbReference>
<dbReference type="PANTHER" id="PTHR36174">
    <property type="entry name" value="LIPID II:GLYCINE GLYCYLTRANSFERASE"/>
    <property type="match status" value="1"/>
</dbReference>